<dbReference type="RefSeq" id="WP_417715103.1">
    <property type="nucleotide sequence ID" value="NZ_JBHSMY010000107.1"/>
</dbReference>
<gene>
    <name evidence="1" type="ORF">Q0590_33670</name>
</gene>
<dbReference type="SUPFAM" id="SSF46689">
    <property type="entry name" value="Homeodomain-like"/>
    <property type="match status" value="1"/>
</dbReference>
<dbReference type="InterPro" id="IPR009057">
    <property type="entry name" value="Homeodomain-like_sf"/>
</dbReference>
<organism evidence="1 2">
    <name type="scientific">Rhodocytophaga aerolata</name>
    <dbReference type="NCBI Taxonomy" id="455078"/>
    <lineage>
        <taxon>Bacteria</taxon>
        <taxon>Pseudomonadati</taxon>
        <taxon>Bacteroidota</taxon>
        <taxon>Cytophagia</taxon>
        <taxon>Cytophagales</taxon>
        <taxon>Rhodocytophagaceae</taxon>
        <taxon>Rhodocytophaga</taxon>
    </lineage>
</organism>
<protein>
    <recommendedName>
        <fullName evidence="3">IS1 family transposase</fullName>
    </recommendedName>
</protein>
<comment type="caution">
    <text evidence="1">The sequence shown here is derived from an EMBL/GenBank/DDBJ whole genome shotgun (WGS) entry which is preliminary data.</text>
</comment>
<proteinExistence type="predicted"/>
<dbReference type="EMBL" id="JAUKPO010000051">
    <property type="protein sequence ID" value="MDO1451272.1"/>
    <property type="molecule type" value="Genomic_DNA"/>
</dbReference>
<reference evidence="1" key="1">
    <citation type="submission" date="2023-07" db="EMBL/GenBank/DDBJ databases">
        <title>The genome sequence of Rhodocytophaga aerolata KACC 12507.</title>
        <authorList>
            <person name="Zhang X."/>
        </authorList>
    </citation>
    <scope>NUCLEOTIDE SEQUENCE</scope>
    <source>
        <strain evidence="1">KACC 12507</strain>
    </source>
</reference>
<dbReference type="InterPro" id="IPR051354">
    <property type="entry name" value="Transposase_27_IS1"/>
</dbReference>
<sequence>MACSNCGYEKMIKNGLVRGLQRYQCKGCEYNRTVTHKSTAVSAPIKQQALNRYLEGLGFRAITRVLKVSHVSVYRWIKARGQQAAPVERPSTIEVVETDELHTYIGHKKTIVG</sequence>
<dbReference type="PANTHER" id="PTHR33293">
    <property type="entry name" value="INSERTION ELEMENT IS1 1 PROTEIN INSB-RELATED"/>
    <property type="match status" value="1"/>
</dbReference>
<dbReference type="PANTHER" id="PTHR33293:SF2">
    <property type="entry name" value="TRANSPOSASE"/>
    <property type="match status" value="1"/>
</dbReference>
<keyword evidence="2" id="KW-1185">Reference proteome</keyword>
<evidence type="ECO:0000313" key="2">
    <source>
        <dbReference type="Proteomes" id="UP001168528"/>
    </source>
</evidence>
<evidence type="ECO:0000313" key="1">
    <source>
        <dbReference type="EMBL" id="MDO1451272.1"/>
    </source>
</evidence>
<accession>A0ABT8RK91</accession>
<evidence type="ECO:0008006" key="3">
    <source>
        <dbReference type="Google" id="ProtNLM"/>
    </source>
</evidence>
<dbReference type="Pfam" id="PF13384">
    <property type="entry name" value="HTH_23"/>
    <property type="match status" value="1"/>
</dbReference>
<name>A0ABT8RK91_9BACT</name>
<dbReference type="Proteomes" id="UP001168528">
    <property type="component" value="Unassembled WGS sequence"/>
</dbReference>